<evidence type="ECO:0000256" key="1">
    <source>
        <dbReference type="ARBA" id="ARBA00023015"/>
    </source>
</evidence>
<dbReference type="PRINTS" id="PR00033">
    <property type="entry name" value="HTHASNC"/>
</dbReference>
<evidence type="ECO:0000313" key="5">
    <source>
        <dbReference type="EMBL" id="SHL91548.1"/>
    </source>
</evidence>
<keyword evidence="6" id="KW-1185">Reference proteome</keyword>
<proteinExistence type="predicted"/>
<dbReference type="SUPFAM" id="SSF54909">
    <property type="entry name" value="Dimeric alpha+beta barrel"/>
    <property type="match status" value="1"/>
</dbReference>
<protein>
    <submittedName>
        <fullName evidence="5">Transcriptional regulator, AsnC family</fullName>
    </submittedName>
</protein>
<dbReference type="InterPro" id="IPR000485">
    <property type="entry name" value="AsnC-type_HTH_dom"/>
</dbReference>
<reference evidence="6" key="1">
    <citation type="submission" date="2016-11" db="EMBL/GenBank/DDBJ databases">
        <authorList>
            <person name="Varghese N."/>
            <person name="Submissions S."/>
        </authorList>
    </citation>
    <scope>NUCLEOTIDE SEQUENCE [LARGE SCALE GENOMIC DNA]</scope>
    <source>
        <strain evidence="6">DSM 3661</strain>
    </source>
</reference>
<evidence type="ECO:0000256" key="3">
    <source>
        <dbReference type="ARBA" id="ARBA00023163"/>
    </source>
</evidence>
<evidence type="ECO:0000313" key="6">
    <source>
        <dbReference type="Proteomes" id="UP000184260"/>
    </source>
</evidence>
<dbReference type="STRING" id="69322.SAMN05443669_101733"/>
<dbReference type="InterPro" id="IPR011008">
    <property type="entry name" value="Dimeric_a/b-barrel"/>
</dbReference>
<organism evidence="5 6">
    <name type="scientific">Flavobacterium xanthum</name>
    <dbReference type="NCBI Taxonomy" id="69322"/>
    <lineage>
        <taxon>Bacteria</taxon>
        <taxon>Pseudomonadati</taxon>
        <taxon>Bacteroidota</taxon>
        <taxon>Flavobacteriia</taxon>
        <taxon>Flavobacteriales</taxon>
        <taxon>Flavobacteriaceae</taxon>
        <taxon>Flavobacterium</taxon>
    </lineage>
</organism>
<sequence>MDILDEFDIKIIKELEKDGRMAYSAIATHLKISNTMVHQRINRLTEQGIITGIKPIINEKKVGYDWGSFTGITLNKDQDSNRIIEELKKIPEITECYYITGSFTLYVKIIAKDHEHMRSVLYEKIDTIPGIAKTDSIIELGCAFKRNVSL</sequence>
<dbReference type="RefSeq" id="WP_073353409.1">
    <property type="nucleotide sequence ID" value="NZ_FRBU01000017.1"/>
</dbReference>
<name>A0A1M7EIN6_9FLAO</name>
<accession>A0A1M7EIN6</accession>
<dbReference type="PROSITE" id="PS50956">
    <property type="entry name" value="HTH_ASNC_2"/>
    <property type="match status" value="1"/>
</dbReference>
<dbReference type="InterPro" id="IPR036388">
    <property type="entry name" value="WH-like_DNA-bd_sf"/>
</dbReference>
<dbReference type="OrthoDB" id="1094536at2"/>
<dbReference type="InterPro" id="IPR019888">
    <property type="entry name" value="Tscrpt_reg_AsnC-like"/>
</dbReference>
<dbReference type="Pfam" id="PF13412">
    <property type="entry name" value="HTH_24"/>
    <property type="match status" value="1"/>
</dbReference>
<dbReference type="InterPro" id="IPR036390">
    <property type="entry name" value="WH_DNA-bd_sf"/>
</dbReference>
<keyword evidence="3" id="KW-0804">Transcription</keyword>
<dbReference type="GO" id="GO:0043565">
    <property type="term" value="F:sequence-specific DNA binding"/>
    <property type="evidence" value="ECO:0007669"/>
    <property type="project" value="InterPro"/>
</dbReference>
<dbReference type="PANTHER" id="PTHR30154:SF34">
    <property type="entry name" value="TRANSCRIPTIONAL REGULATOR AZLB"/>
    <property type="match status" value="1"/>
</dbReference>
<gene>
    <name evidence="5" type="ORF">SAMN05443669_101733</name>
</gene>
<dbReference type="Proteomes" id="UP000184260">
    <property type="component" value="Unassembled WGS sequence"/>
</dbReference>
<dbReference type="Pfam" id="PF01037">
    <property type="entry name" value="AsnC_trans_reg"/>
    <property type="match status" value="1"/>
</dbReference>
<dbReference type="AlphaFoldDB" id="A0A1M7EIN6"/>
<keyword evidence="2" id="KW-0238">DNA-binding</keyword>
<dbReference type="SUPFAM" id="SSF46785">
    <property type="entry name" value="Winged helix' DNA-binding domain"/>
    <property type="match status" value="1"/>
</dbReference>
<dbReference type="EMBL" id="FRBU01000017">
    <property type="protein sequence ID" value="SHL91548.1"/>
    <property type="molecule type" value="Genomic_DNA"/>
</dbReference>
<dbReference type="InterPro" id="IPR019887">
    <property type="entry name" value="Tscrpt_reg_AsnC/Lrp_C"/>
</dbReference>
<keyword evidence="1" id="KW-0805">Transcription regulation</keyword>
<dbReference type="GO" id="GO:0043200">
    <property type="term" value="P:response to amino acid"/>
    <property type="evidence" value="ECO:0007669"/>
    <property type="project" value="TreeGrafter"/>
</dbReference>
<dbReference type="SMART" id="SM00344">
    <property type="entry name" value="HTH_ASNC"/>
    <property type="match status" value="1"/>
</dbReference>
<dbReference type="GO" id="GO:0005829">
    <property type="term" value="C:cytosol"/>
    <property type="evidence" value="ECO:0007669"/>
    <property type="project" value="TreeGrafter"/>
</dbReference>
<feature type="domain" description="HTH asnC-type" evidence="4">
    <location>
        <begin position="4"/>
        <end position="65"/>
    </location>
</feature>
<evidence type="ECO:0000259" key="4">
    <source>
        <dbReference type="PROSITE" id="PS50956"/>
    </source>
</evidence>
<dbReference type="PANTHER" id="PTHR30154">
    <property type="entry name" value="LEUCINE-RESPONSIVE REGULATORY PROTEIN"/>
    <property type="match status" value="1"/>
</dbReference>
<evidence type="ECO:0000256" key="2">
    <source>
        <dbReference type="ARBA" id="ARBA00023125"/>
    </source>
</evidence>
<dbReference type="Gene3D" id="3.30.70.920">
    <property type="match status" value="1"/>
</dbReference>
<dbReference type="Gene3D" id="1.10.10.10">
    <property type="entry name" value="Winged helix-like DNA-binding domain superfamily/Winged helix DNA-binding domain"/>
    <property type="match status" value="1"/>
</dbReference>